<evidence type="ECO:0000256" key="1">
    <source>
        <dbReference type="SAM" id="MobiDB-lite"/>
    </source>
</evidence>
<sequence length="602" mass="66406">MSAGRANLSGRFEVKLSREGEQVASRFTAQGPRMPMRLRTWQREALDSYLATSPRDWLVCATPGAGKTTFTLAVAAHLWQDHVINRVIVVCPTDHLRSQWIAAARGLGLDLRDTTNAEALPSDCHGCVVTYAQVAQKPALHAARTTNMRTMVIFDEIHHAGDVMSWGSGVIEAFSGAVRRLGVTGTPFRSDEARIAHVRYEEVGDGAFESVADYTYGYGDALRDGVVRPVTFATYTGRSTWTDAVGETHTAILGDSELTKAHEEMAWRTALDSDGEWIAHVMAAAWARVNQLRDSGTIPHAKVLIPASNQKVAKEYAEVWRDVTGNEPSVILSEDAASAKKLAAYRDDPDKICAVCVRLITEGVDVPDAAVLIYSTTASTPLFFAQMVGRVVRARNRRERATVFLPAVGRLLDLASQMEEVRDHVIGPPAEADLIEEVDTRERSEPDSDAGSWQAVASDAILGEVIDTYTPSDGGLFALDGLLSPEQERALLARDEKIRAEQARRVASARRASKASKEAEERQARRDEMVALQRRGGSVIDTISDPREMRREIHRALLDYSRHHDLTPQAGWGQLYREVPGPKNESASMDLLRTRLEWLHSH</sequence>
<dbReference type="PROSITE" id="PS51192">
    <property type="entry name" value="HELICASE_ATP_BIND_1"/>
    <property type="match status" value="1"/>
</dbReference>
<dbReference type="STRING" id="1574624.GCA_001642025_00330"/>
<dbReference type="GO" id="GO:0005829">
    <property type="term" value="C:cytosol"/>
    <property type="evidence" value="ECO:0007669"/>
    <property type="project" value="TreeGrafter"/>
</dbReference>
<dbReference type="GO" id="GO:0016787">
    <property type="term" value="F:hydrolase activity"/>
    <property type="evidence" value="ECO:0007669"/>
    <property type="project" value="InterPro"/>
</dbReference>
<dbReference type="Gene3D" id="3.40.50.300">
    <property type="entry name" value="P-loop containing nucleotide triphosphate hydrolases"/>
    <property type="match status" value="2"/>
</dbReference>
<accession>F9NTX0</accession>
<dbReference type="InterPro" id="IPR006935">
    <property type="entry name" value="Helicase/UvrB_N"/>
</dbReference>
<feature type="compositionally biased region" description="Basic and acidic residues" evidence="1">
    <location>
        <begin position="515"/>
        <end position="527"/>
    </location>
</feature>
<dbReference type="Proteomes" id="UP000007832">
    <property type="component" value="Unassembled WGS sequence"/>
</dbReference>
<dbReference type="PATRIC" id="fig|1051006.4.peg.614"/>
<evidence type="ECO:0000313" key="4">
    <source>
        <dbReference type="Proteomes" id="UP000007832"/>
    </source>
</evidence>
<dbReference type="AlphaFoldDB" id="F9NTX0"/>
<protein>
    <submittedName>
        <fullName evidence="3">Type III restriction enzyme, res subunit</fullName>
    </submittedName>
</protein>
<feature type="domain" description="Helicase ATP-binding" evidence="2">
    <location>
        <begin position="48"/>
        <end position="205"/>
    </location>
</feature>
<name>F9NTX0_9ACTN</name>
<dbReference type="InterPro" id="IPR027417">
    <property type="entry name" value="P-loop_NTPase"/>
</dbReference>
<evidence type="ECO:0000313" key="3">
    <source>
        <dbReference type="EMBL" id="EGR98045.1"/>
    </source>
</evidence>
<gene>
    <name evidence="3" type="ORF">HMPREF1162_0495</name>
</gene>
<dbReference type="PANTHER" id="PTHR47396:SF2">
    <property type="entry name" value="HELICASE ATP-BINDING DOMAIN-CONTAINING PROTEIN"/>
    <property type="match status" value="1"/>
</dbReference>
<organism evidence="3 4">
    <name type="scientific">[Propionibacterium] namnetense SK182B-JCVI</name>
    <dbReference type="NCBI Taxonomy" id="1051006"/>
    <lineage>
        <taxon>Bacteria</taxon>
        <taxon>Bacillati</taxon>
        <taxon>Actinomycetota</taxon>
        <taxon>Actinomycetes</taxon>
        <taxon>Propionibacteriales</taxon>
        <taxon>Propionibacteriaceae</taxon>
        <taxon>Cutibacterium</taxon>
    </lineage>
</organism>
<dbReference type="Pfam" id="PF04851">
    <property type="entry name" value="ResIII"/>
    <property type="match status" value="1"/>
</dbReference>
<dbReference type="GO" id="GO:0003677">
    <property type="term" value="F:DNA binding"/>
    <property type="evidence" value="ECO:0007669"/>
    <property type="project" value="InterPro"/>
</dbReference>
<dbReference type="SMART" id="SM00487">
    <property type="entry name" value="DEXDc"/>
    <property type="match status" value="1"/>
</dbReference>
<comment type="caution">
    <text evidence="3">The sequence shown here is derived from an EMBL/GenBank/DDBJ whole genome shotgun (WGS) entry which is preliminary data.</text>
</comment>
<feature type="region of interest" description="Disordered" evidence="1">
    <location>
        <begin position="505"/>
        <end position="527"/>
    </location>
</feature>
<dbReference type="InterPro" id="IPR050742">
    <property type="entry name" value="Helicase_Restrict-Modif_Enz"/>
</dbReference>
<dbReference type="eggNOG" id="COG1061">
    <property type="taxonomic scope" value="Bacteria"/>
</dbReference>
<dbReference type="EMBL" id="AFUN01000007">
    <property type="protein sequence ID" value="EGR98045.1"/>
    <property type="molecule type" value="Genomic_DNA"/>
</dbReference>
<dbReference type="InterPro" id="IPR014001">
    <property type="entry name" value="Helicase_ATP-bd"/>
</dbReference>
<dbReference type="SUPFAM" id="SSF52540">
    <property type="entry name" value="P-loop containing nucleoside triphosphate hydrolases"/>
    <property type="match status" value="2"/>
</dbReference>
<dbReference type="GO" id="GO:0005524">
    <property type="term" value="F:ATP binding"/>
    <property type="evidence" value="ECO:0007669"/>
    <property type="project" value="InterPro"/>
</dbReference>
<proteinExistence type="predicted"/>
<evidence type="ECO:0000259" key="2">
    <source>
        <dbReference type="PROSITE" id="PS51192"/>
    </source>
</evidence>
<reference evidence="3 4" key="1">
    <citation type="submission" date="2011-07" db="EMBL/GenBank/DDBJ databases">
        <title>Genome Sequence of Propionibacterium acnes SK182B-JCVI.</title>
        <authorList>
            <person name="Durkin A.S."/>
            <person name="Madupu R."/>
            <person name="Hostetler J."/>
            <person name="Radune D."/>
            <person name="Torralba M."/>
            <person name="Methe B."/>
            <person name="Sutton G."/>
            <person name="Strausberg R.L."/>
            <person name="Nelson K.E."/>
        </authorList>
    </citation>
    <scope>NUCLEOTIDE SEQUENCE [LARGE SCALE GENOMIC DNA]</scope>
    <source>
        <strain evidence="3 4">SK182B-JCVI</strain>
    </source>
</reference>
<dbReference type="PANTHER" id="PTHR47396">
    <property type="entry name" value="TYPE I RESTRICTION ENZYME ECOKI R PROTEIN"/>
    <property type="match status" value="1"/>
</dbReference>